<comment type="caution">
    <text evidence="4">The sequence shown here is derived from an EMBL/GenBank/DDBJ whole genome shotgun (WGS) entry which is preliminary data.</text>
</comment>
<dbReference type="AlphaFoldDB" id="A0A937A8C5"/>
<evidence type="ECO:0000259" key="3">
    <source>
        <dbReference type="PROSITE" id="PS51085"/>
    </source>
</evidence>
<keyword evidence="5" id="KW-1185">Reference proteome</keyword>
<dbReference type="PANTHER" id="PTHR43644">
    <property type="entry name" value="NA(+)-TRANSLOCATING NADH-QUINONE REDUCTASE SUBUNIT"/>
    <property type="match status" value="1"/>
</dbReference>
<dbReference type="InterPro" id="IPR001041">
    <property type="entry name" value="2Fe-2S_ferredoxin-type"/>
</dbReference>
<dbReference type="RefSeq" id="WP_201917591.1">
    <property type="nucleotide sequence ID" value="NZ_JAERQG010000001.1"/>
</dbReference>
<sequence>MPTITITNLYNREIFSEDTEKSVLQLIHENEIDWMHACGGKGRCTSCKMIVEEGMEQMSEISSPEKRYRNQGRLRTNERLCCQTTIKGDIKIRVAKVNKFPHIDYSN</sequence>
<feature type="domain" description="2Fe-2S ferredoxin-type" evidence="3">
    <location>
        <begin position="2"/>
        <end position="98"/>
    </location>
</feature>
<reference evidence="4" key="1">
    <citation type="submission" date="2021-01" db="EMBL/GenBank/DDBJ databases">
        <title>Marivirga sp. nov., isolated from intertidal surface sediments.</title>
        <authorList>
            <person name="Zhang M."/>
        </authorList>
    </citation>
    <scope>NUCLEOTIDE SEQUENCE</scope>
    <source>
        <strain evidence="4">SM1354</strain>
    </source>
</reference>
<evidence type="ECO:0000256" key="2">
    <source>
        <dbReference type="ARBA" id="ARBA00022827"/>
    </source>
</evidence>
<dbReference type="Pfam" id="PF00111">
    <property type="entry name" value="Fer2"/>
    <property type="match status" value="1"/>
</dbReference>
<proteinExistence type="predicted"/>
<dbReference type="PROSITE" id="PS51085">
    <property type="entry name" value="2FE2S_FER_2"/>
    <property type="match status" value="1"/>
</dbReference>
<dbReference type="EMBL" id="JAERQG010000001">
    <property type="protein sequence ID" value="MBL0764216.1"/>
    <property type="molecule type" value="Genomic_DNA"/>
</dbReference>
<evidence type="ECO:0000313" key="4">
    <source>
        <dbReference type="EMBL" id="MBL0764216.1"/>
    </source>
</evidence>
<keyword evidence="1" id="KW-0285">Flavoprotein</keyword>
<keyword evidence="2" id="KW-0274">FAD</keyword>
<accession>A0A937A8C5</accession>
<name>A0A937A8C5_9BACT</name>
<dbReference type="Proteomes" id="UP000642920">
    <property type="component" value="Unassembled WGS sequence"/>
</dbReference>
<dbReference type="CDD" id="cd00207">
    <property type="entry name" value="fer2"/>
    <property type="match status" value="1"/>
</dbReference>
<dbReference type="GO" id="GO:0051536">
    <property type="term" value="F:iron-sulfur cluster binding"/>
    <property type="evidence" value="ECO:0007669"/>
    <property type="project" value="InterPro"/>
</dbReference>
<evidence type="ECO:0000313" key="5">
    <source>
        <dbReference type="Proteomes" id="UP000642920"/>
    </source>
</evidence>
<dbReference type="PANTHER" id="PTHR43644:SF1">
    <property type="entry name" value="NAD(P)H-FLAVIN REDUCTASE"/>
    <property type="match status" value="1"/>
</dbReference>
<protein>
    <submittedName>
        <fullName evidence="4">(2Fe-2S)-binding protein</fullName>
    </submittedName>
</protein>
<evidence type="ECO:0000256" key="1">
    <source>
        <dbReference type="ARBA" id="ARBA00022630"/>
    </source>
</evidence>
<dbReference type="Gene3D" id="3.10.20.30">
    <property type="match status" value="1"/>
</dbReference>
<dbReference type="SUPFAM" id="SSF54292">
    <property type="entry name" value="2Fe-2S ferredoxin-like"/>
    <property type="match status" value="1"/>
</dbReference>
<dbReference type="InterPro" id="IPR036010">
    <property type="entry name" value="2Fe-2S_ferredoxin-like_sf"/>
</dbReference>
<gene>
    <name evidence="4" type="ORF">JKP34_03060</name>
</gene>
<dbReference type="InterPro" id="IPR012675">
    <property type="entry name" value="Beta-grasp_dom_sf"/>
</dbReference>
<organism evidence="4 5">
    <name type="scientific">Marivirga atlantica</name>
    <dbReference type="NCBI Taxonomy" id="1548457"/>
    <lineage>
        <taxon>Bacteria</taxon>
        <taxon>Pseudomonadati</taxon>
        <taxon>Bacteroidota</taxon>
        <taxon>Cytophagia</taxon>
        <taxon>Cytophagales</taxon>
        <taxon>Marivirgaceae</taxon>
        <taxon>Marivirga</taxon>
    </lineage>
</organism>